<feature type="domain" description="SnoaL-like" evidence="1">
    <location>
        <begin position="33"/>
        <end position="152"/>
    </location>
</feature>
<accession>A0A5N6MS74</accession>
<organism evidence="2 3">
    <name type="scientific">Arthrobacter yangruifuii</name>
    <dbReference type="NCBI Taxonomy" id="2606616"/>
    <lineage>
        <taxon>Bacteria</taxon>
        <taxon>Bacillati</taxon>
        <taxon>Actinomycetota</taxon>
        <taxon>Actinomycetes</taxon>
        <taxon>Micrococcales</taxon>
        <taxon>Micrococcaceae</taxon>
        <taxon>Arthrobacter</taxon>
    </lineage>
</organism>
<dbReference type="Proteomes" id="UP000326852">
    <property type="component" value="Unassembled WGS sequence"/>
</dbReference>
<dbReference type="Pfam" id="PF13577">
    <property type="entry name" value="SnoaL_4"/>
    <property type="match status" value="1"/>
</dbReference>
<reference evidence="2 3" key="1">
    <citation type="submission" date="2019-08" db="EMBL/GenBank/DDBJ databases">
        <title>Arthrobacter sp. nov., isolated from plateau pika and Tibetan wild ass.</title>
        <authorList>
            <person name="Ge Y."/>
        </authorList>
    </citation>
    <scope>NUCLEOTIDE SEQUENCE [LARGE SCALE GENOMIC DNA]</scope>
    <source>
        <strain evidence="2 3">785</strain>
    </source>
</reference>
<dbReference type="EMBL" id="VTFX01000001">
    <property type="protein sequence ID" value="KAD4060039.1"/>
    <property type="molecule type" value="Genomic_DNA"/>
</dbReference>
<dbReference type="InterPro" id="IPR037401">
    <property type="entry name" value="SnoaL-like"/>
</dbReference>
<dbReference type="SUPFAM" id="SSF54427">
    <property type="entry name" value="NTF2-like"/>
    <property type="match status" value="1"/>
</dbReference>
<evidence type="ECO:0000313" key="3">
    <source>
        <dbReference type="Proteomes" id="UP000326852"/>
    </source>
</evidence>
<dbReference type="RefSeq" id="WP_152271280.1">
    <property type="nucleotide sequence ID" value="NZ_VTFX01000001.1"/>
</dbReference>
<name>A0A5N6MS74_9MICC</name>
<evidence type="ECO:0000259" key="1">
    <source>
        <dbReference type="Pfam" id="PF13577"/>
    </source>
</evidence>
<evidence type="ECO:0000313" key="2">
    <source>
        <dbReference type="EMBL" id="KAD4060039.1"/>
    </source>
</evidence>
<dbReference type="Gene3D" id="3.10.450.50">
    <property type="match status" value="1"/>
</dbReference>
<keyword evidence="3" id="KW-1185">Reference proteome</keyword>
<proteinExistence type="predicted"/>
<sequence length="217" mass="24612">MTDIAALERRISRTEAYIEISNIMGRIEFLHSAYANEPIVPYFSTRPDTVIELPFGRYTGSDAAQRCFVGALDEGLPPRDLSGEYVEHLLSTPVIEVADDLETAKAAWITPGAEAHHLGWVEGNPLHGFWYWGRYHLVFRKEEGAWKIWKYRNSLTFVADYYKSFTDGSLPRPPAPIGNGGPDSAPRFQVEYTPSWDPKELVHAPEPYATFVDEDEF</sequence>
<comment type="caution">
    <text evidence="2">The sequence shown here is derived from an EMBL/GenBank/DDBJ whole genome shotgun (WGS) entry which is preliminary data.</text>
</comment>
<dbReference type="InterPro" id="IPR032710">
    <property type="entry name" value="NTF2-like_dom_sf"/>
</dbReference>
<dbReference type="AlphaFoldDB" id="A0A5N6MS74"/>
<protein>
    <recommendedName>
        <fullName evidence="1">SnoaL-like domain-containing protein</fullName>
    </recommendedName>
</protein>
<gene>
    <name evidence="2" type="ORF">GD627_02920</name>
</gene>